<dbReference type="Proteomes" id="UP000008524">
    <property type="component" value="Chromosome 10"/>
</dbReference>
<feature type="region of interest" description="Disordered" evidence="1">
    <location>
        <begin position="36"/>
        <end position="60"/>
    </location>
</feature>
<reference evidence="2 3" key="2">
    <citation type="journal article" date="2005" name="Science">
        <title>The genome of the African trypanosome Trypanosoma brucei.</title>
        <authorList>
            <person name="Berriman M."/>
            <person name="Ghedin E."/>
            <person name="Hertz-Fowler C."/>
            <person name="Blandin G."/>
            <person name="Renauld H."/>
            <person name="Bartholomeu D.C."/>
            <person name="Lennard N.J."/>
            <person name="Caler E."/>
            <person name="Hamlin N.E."/>
            <person name="Haas B."/>
            <person name="Bohme U."/>
            <person name="Hannick L."/>
            <person name="Aslett M.A."/>
            <person name="Shallom J."/>
            <person name="Marcello L."/>
            <person name="Hou L."/>
            <person name="Wickstead B."/>
            <person name="Alsmark U.C."/>
            <person name="Arrowsmith C."/>
            <person name="Atkin R.J."/>
            <person name="Barron A.J."/>
            <person name="Bringaud F."/>
            <person name="Brooks K."/>
            <person name="Carrington M."/>
            <person name="Cherevach I."/>
            <person name="Chillingworth T.J."/>
            <person name="Churcher C."/>
            <person name="Clark L.N."/>
            <person name="Corton C.H."/>
            <person name="Cronin A."/>
            <person name="Davies R.M."/>
            <person name="Doggett J."/>
            <person name="Djikeng A."/>
            <person name="Feldblyum T."/>
            <person name="Field M.C."/>
            <person name="Fraser A."/>
            <person name="Goodhead I."/>
            <person name="Hance Z."/>
            <person name="Harper D."/>
            <person name="Harris B.R."/>
            <person name="Hauser H."/>
            <person name="Hostetler J."/>
            <person name="Ivens A."/>
            <person name="Jagels K."/>
            <person name="Johnson D."/>
            <person name="Johnson J."/>
            <person name="Jones K."/>
            <person name="Kerhornou A.X."/>
            <person name="Koo H."/>
            <person name="Larke N."/>
            <person name="Landfear S."/>
            <person name="Larkin C."/>
            <person name="Leech V."/>
            <person name="Line A."/>
            <person name="Lord A."/>
            <person name="Macleod A."/>
            <person name="Mooney P.J."/>
            <person name="Moule S."/>
            <person name="Martin D.M."/>
            <person name="Morgan G.W."/>
            <person name="Mungall K."/>
            <person name="Norbertczak H."/>
            <person name="Ormond D."/>
            <person name="Pai G."/>
            <person name="Peacock C.S."/>
            <person name="Peterson J."/>
            <person name="Quail M.A."/>
            <person name="Rabbinowitsch E."/>
            <person name="Rajandream M.A."/>
            <person name="Reitter C."/>
            <person name="Salzberg S.L."/>
            <person name="Sanders M."/>
            <person name="Schobel S."/>
            <person name="Sharp S."/>
            <person name="Simmonds M."/>
            <person name="Simpson A.J."/>
            <person name="Tallon L."/>
            <person name="Turner C.M."/>
            <person name="Tait A."/>
            <person name="Tivey A.R."/>
            <person name="Van Aken S."/>
            <person name="Walker D."/>
            <person name="Wanless D."/>
            <person name="Wang S."/>
            <person name="White B."/>
            <person name="White O."/>
            <person name="Whitehead S."/>
            <person name="Woodward J."/>
            <person name="Wortman J."/>
            <person name="Adams M.D."/>
            <person name="Embley T.M."/>
            <person name="Gull K."/>
            <person name="Ullu E."/>
            <person name="Barry J.D."/>
            <person name="Fairlamb A.H."/>
            <person name="Opperdoes F."/>
            <person name="Barrell B.G."/>
            <person name="Donelson J.E."/>
            <person name="Hall N."/>
            <person name="Fraser C.M."/>
            <person name="Melville S.E."/>
            <person name="El-Sayed N.M."/>
        </authorList>
    </citation>
    <scope>NUCLEOTIDE SEQUENCE [LARGE SCALE GENOMIC DNA]</scope>
    <source>
        <strain evidence="2 3">927/4 GUTat10.1</strain>
    </source>
</reference>
<dbReference type="GO" id="GO:0020023">
    <property type="term" value="C:kinetoplast"/>
    <property type="evidence" value="ECO:0000314"/>
    <property type="project" value="GeneDB"/>
</dbReference>
<dbReference type="VEuPathDB" id="TriTrypDB:Tb927.10.12910"/>
<evidence type="ECO:0000256" key="1">
    <source>
        <dbReference type="SAM" id="MobiDB-lite"/>
    </source>
</evidence>
<dbReference type="OrthoDB" id="250811at2759"/>
<sequence length="938" mass="103972">MVFWGKLIMFPPVARRVVPRFAVVCPRGTATRYHCGPSKGGVTQGNGHRLGSTNTSSKGETSVVLNSTSVAVRRFLREQQKVSVRWWESPGRVDALLTLFLDRSHSGELHPLLAVEVTKRLGYAVGPEGCGWAIRCGHSGGSIILLTERLLTPLIPLVATHSAVRPLLPVIVEWLLSVANMPMQIVVGHVALYVNNLSEMSLEDMSRHEWPSLEFLLHNFARQSLHISDEAVKQEVNDVICKMVALFGLWGQRHPAETGQSRSCCSASINPVTDSLEKCFFWRGEAPLLIHGSVRTAYARFYNDWFDTSPRSTGGPATNSPSLSVFVGDDDKLRRVLLRLSVDSRVGVGSNEERDMTSAPVVPVEVKLKLDEPSVILRCIVPLAEFVSQVLDTGIGTLLPLSFGSIQTIIYNAISELQRLQGQSAEHHYALLPHKPRVHALKDLCERLLSDIKEKMQKGQRPSRGSVGDYVCFPGETPQQQLQVLHFFYRAARHLVRAVMVEKKASLMEEGCEGSVLLAGGTVASRNDVATLLRNVAFRVLETSLLRYYNALDECSSHSSVWRSLGDNGEITAAISDIEHHAGGHSPLFTARHVLQHPFQQDVIAVVEGLRLVAIQALVLHSQQCVNWLKGRAYSNTAANAFFGVWERTKVGGSSLTNHNQSGREGTESGKFDIQRMMRHRLLWTMLLLHHEYCSCCDPGGREQEAHWQAPTNCMVLRSLLDMLVPDPTCTEFSAFGWSYPLGCDGQNLSLQTGGSGDSELWKRHVVYPPAHRSFSGDASRWDLLDELSPTRDSSRKWLWLGTTGSVREACAIVNPTGDTASRFVGYLLPWSTVAKSRHPLRFYDESGQSAAAAASFDAAVGTLVRGKNSKMPLRLVGVQEEVAFFRDMEHTSELLLCPGILVTNPWTQSKDRVKNSDRNVPDNMEGFLDNEVYDFLD</sequence>
<evidence type="ECO:0000313" key="2">
    <source>
        <dbReference type="EMBL" id="EAN78665.1"/>
    </source>
</evidence>
<reference evidence="2 3" key="1">
    <citation type="journal article" date="2005" name="Science">
        <title>Comparative genomics of trypanosomatid parasitic protozoa.</title>
        <authorList>
            <person name="El-Sayed N.M."/>
            <person name="Myler P.J."/>
            <person name="Blandin G."/>
            <person name="Berriman M."/>
            <person name="Crabtree J."/>
            <person name="Aggarwal G."/>
            <person name="Caler E."/>
            <person name="Renauld H."/>
            <person name="Worthey E.A."/>
            <person name="Hertz-Fowler C."/>
            <person name="Ghedin E."/>
            <person name="Peacock C."/>
            <person name="Bartholomeu D.C."/>
            <person name="Haas B.J."/>
            <person name="Tran A.N."/>
            <person name="Wortman J.R."/>
            <person name="Alsmark U.C."/>
            <person name="Angiuoli S."/>
            <person name="Anupama A."/>
            <person name="Badger J."/>
            <person name="Bringaud F."/>
            <person name="Cadag E."/>
            <person name="Carlton J.M."/>
            <person name="Cerqueira G.C."/>
            <person name="Creasy T."/>
            <person name="Delcher A.L."/>
            <person name="Djikeng A."/>
            <person name="Embley T.M."/>
            <person name="Hauser C."/>
            <person name="Ivens A.C."/>
            <person name="Kummerfeld S.K."/>
            <person name="Pereira-Leal J.B."/>
            <person name="Nilsson D."/>
            <person name="Peterson J."/>
            <person name="Salzberg S.L."/>
            <person name="Shallom J."/>
            <person name="Silva J.C."/>
            <person name="Sundaram J."/>
            <person name="Westenberger S."/>
            <person name="White O."/>
            <person name="Melville S.E."/>
            <person name="Donelson J.E."/>
            <person name="Andersson B."/>
            <person name="Stuart K.D."/>
            <person name="Hall N."/>
        </authorList>
    </citation>
    <scope>NUCLEOTIDE SEQUENCE [LARGE SCALE GENOMIC DNA]</scope>
    <source>
        <strain evidence="2 3">927/4 GUTat10.1</strain>
    </source>
</reference>
<proteinExistence type="predicted"/>
<dbReference type="EMBL" id="CM000208">
    <property type="protein sequence ID" value="EAN78665.1"/>
    <property type="molecule type" value="Genomic_DNA"/>
</dbReference>
<organism evidence="2 3">
    <name type="scientific">Trypanosoma brucei brucei (strain 927/4 GUTat10.1)</name>
    <dbReference type="NCBI Taxonomy" id="185431"/>
    <lineage>
        <taxon>Eukaryota</taxon>
        <taxon>Discoba</taxon>
        <taxon>Euglenozoa</taxon>
        <taxon>Kinetoplastea</taxon>
        <taxon>Metakinetoplastina</taxon>
        <taxon>Trypanosomatida</taxon>
        <taxon>Trypanosomatidae</taxon>
        <taxon>Trypanosoma</taxon>
    </lineage>
</organism>
<feature type="compositionally biased region" description="Polar residues" evidence="1">
    <location>
        <begin position="51"/>
        <end position="60"/>
    </location>
</feature>
<evidence type="ECO:0000313" key="3">
    <source>
        <dbReference type="Proteomes" id="UP000008524"/>
    </source>
</evidence>
<dbReference type="eggNOG" id="ENOG502S30S">
    <property type="taxonomic scope" value="Eukaryota"/>
</dbReference>
<dbReference type="GeneID" id="3661537"/>
<dbReference type="OMA" id="EWLCTLP"/>
<dbReference type="InParanoid" id="Q388V5"/>
<dbReference type="GO" id="GO:0005739">
    <property type="term" value="C:mitochondrion"/>
    <property type="evidence" value="ECO:0000314"/>
    <property type="project" value="GeneDB"/>
</dbReference>
<dbReference type="AlphaFoldDB" id="Q388V5"/>
<dbReference type="PaxDb" id="5691-EAN78665"/>
<protein>
    <submittedName>
        <fullName evidence="2">Uncharacterized protein</fullName>
    </submittedName>
</protein>
<gene>
    <name evidence="2" type="ORF">Tb10.389.0610</name>
</gene>
<keyword evidence="3" id="KW-1185">Reference proteome</keyword>
<dbReference type="KEGG" id="tbr:Tb10.389.0610"/>
<name>Q388V5_TRYB2</name>
<accession>Q388V5</accession>
<dbReference type="RefSeq" id="XP_827777.1">
    <property type="nucleotide sequence ID" value="XM_822684.1"/>
</dbReference>